<feature type="transmembrane region" description="Helical" evidence="4">
    <location>
        <begin position="57"/>
        <end position="76"/>
    </location>
</feature>
<dbReference type="RefSeq" id="WP_160629474.1">
    <property type="nucleotide sequence ID" value="NZ_CP047593.1"/>
</dbReference>
<dbReference type="InterPro" id="IPR046342">
    <property type="entry name" value="CBS_dom_sf"/>
</dbReference>
<dbReference type="PANTHER" id="PTHR22777">
    <property type="entry name" value="HEMOLYSIN-RELATED"/>
    <property type="match status" value="1"/>
</dbReference>
<dbReference type="GO" id="GO:0005886">
    <property type="term" value="C:plasma membrane"/>
    <property type="evidence" value="ECO:0007669"/>
    <property type="project" value="TreeGrafter"/>
</dbReference>
<evidence type="ECO:0000256" key="2">
    <source>
        <dbReference type="ARBA" id="ARBA00023122"/>
    </source>
</evidence>
<evidence type="ECO:0000259" key="5">
    <source>
        <dbReference type="PROSITE" id="PS51371"/>
    </source>
</evidence>
<feature type="transmembrane region" description="Helical" evidence="4">
    <location>
        <begin position="12"/>
        <end position="31"/>
    </location>
</feature>
<dbReference type="InterPro" id="IPR000644">
    <property type="entry name" value="CBS_dom"/>
</dbReference>
<dbReference type="InterPro" id="IPR002550">
    <property type="entry name" value="CNNM"/>
</dbReference>
<name>A0A6P1M8S7_9BACT</name>
<evidence type="ECO:0000256" key="1">
    <source>
        <dbReference type="ARBA" id="ARBA00022737"/>
    </source>
</evidence>
<evidence type="ECO:0000256" key="4">
    <source>
        <dbReference type="SAM" id="Phobius"/>
    </source>
</evidence>
<organism evidence="6 7">
    <name type="scientific">Tichowtungia aerotolerans</name>
    <dbReference type="NCBI Taxonomy" id="2697043"/>
    <lineage>
        <taxon>Bacteria</taxon>
        <taxon>Pseudomonadati</taxon>
        <taxon>Kiritimatiellota</taxon>
        <taxon>Tichowtungiia</taxon>
        <taxon>Tichowtungiales</taxon>
        <taxon>Tichowtungiaceae</taxon>
        <taxon>Tichowtungia</taxon>
    </lineage>
</organism>
<accession>A0A6P1M8S7</accession>
<gene>
    <name evidence="6" type="ORF">GT409_12880</name>
</gene>
<protein>
    <submittedName>
        <fullName evidence="6">DUF21 domain-containing protein</fullName>
    </submittedName>
</protein>
<keyword evidence="4" id="KW-0472">Membrane</keyword>
<feature type="domain" description="CBS" evidence="5">
    <location>
        <begin position="218"/>
        <end position="278"/>
    </location>
</feature>
<dbReference type="Pfam" id="PF01595">
    <property type="entry name" value="CNNM"/>
    <property type="match status" value="1"/>
</dbReference>
<reference evidence="6 7" key="1">
    <citation type="submission" date="2020-01" db="EMBL/GenBank/DDBJ databases">
        <title>Ponticoccus aerotolerans gen. nov., sp. nov., an anaerobic bacterium and proposal of Ponticoccusceae fam. nov., Ponticoccusles ord. nov. and Ponticoccuse classis nov. in the phylum Kiritimatiellaeota.</title>
        <authorList>
            <person name="Zhou L.Y."/>
            <person name="Du Z.J."/>
        </authorList>
    </citation>
    <scope>NUCLEOTIDE SEQUENCE [LARGE SCALE GENOMIC DNA]</scope>
    <source>
        <strain evidence="6 7">S-5007</strain>
    </source>
</reference>
<dbReference type="PROSITE" id="PS51371">
    <property type="entry name" value="CBS"/>
    <property type="match status" value="1"/>
</dbReference>
<dbReference type="Gene3D" id="3.10.580.10">
    <property type="entry name" value="CBS-domain"/>
    <property type="match status" value="1"/>
</dbReference>
<proteinExistence type="predicted"/>
<keyword evidence="4" id="KW-0812">Transmembrane</keyword>
<keyword evidence="7" id="KW-1185">Reference proteome</keyword>
<keyword evidence="4" id="KW-1133">Transmembrane helix</keyword>
<dbReference type="PANTHER" id="PTHR22777:SF17">
    <property type="entry name" value="UPF0053 PROTEIN SLL0260"/>
    <property type="match status" value="1"/>
</dbReference>
<dbReference type="KEGG" id="taer:GT409_12880"/>
<dbReference type="EMBL" id="CP047593">
    <property type="protein sequence ID" value="QHI70297.1"/>
    <property type="molecule type" value="Genomic_DNA"/>
</dbReference>
<keyword evidence="1" id="KW-0677">Repeat</keyword>
<sequence>MSGWIVSICMLVLYLAGSAFFSGVETGGYLLNRLRLRRRVRLGDKSAKRLHHGLSDAHRFIFTVLIGNNLAIYLLSRDVTRLYSDRGGMDEGLLFGVLPWNAETAATLTLLLPLFIFGELLPKNWFHRHADTLMYRCSWLLLFFEKVFFPLTVLLKRLSALVSGRDSDQQIFSGVSLSLQGLQEYFRGESCNDLLSSHQHGMINNLVSLRRIPVRNLMIPVSQIVCQSDQVSVAEILEVMRERDCEQVVLYRGGVRQVVGYVTIFDLMAPEVNSLEPVASHVRKMVRFASTLPANRALRRLRQAPGTPAVILDRSSKAVGVLHLKDLAAYIVSEA</sequence>
<dbReference type="Proteomes" id="UP000464954">
    <property type="component" value="Chromosome"/>
</dbReference>
<feature type="transmembrane region" description="Helical" evidence="4">
    <location>
        <begin position="96"/>
        <end position="121"/>
    </location>
</feature>
<keyword evidence="2 3" id="KW-0129">CBS domain</keyword>
<dbReference type="AlphaFoldDB" id="A0A6P1M8S7"/>
<feature type="transmembrane region" description="Helical" evidence="4">
    <location>
        <begin position="133"/>
        <end position="155"/>
    </location>
</feature>
<evidence type="ECO:0000313" key="7">
    <source>
        <dbReference type="Proteomes" id="UP000464954"/>
    </source>
</evidence>
<evidence type="ECO:0000256" key="3">
    <source>
        <dbReference type="PROSITE-ProRule" id="PRU00703"/>
    </source>
</evidence>
<dbReference type="SUPFAM" id="SSF54631">
    <property type="entry name" value="CBS-domain pair"/>
    <property type="match status" value="1"/>
</dbReference>
<evidence type="ECO:0000313" key="6">
    <source>
        <dbReference type="EMBL" id="QHI70297.1"/>
    </source>
</evidence>